<dbReference type="Pfam" id="PF02784">
    <property type="entry name" value="Orn_Arg_deC_N"/>
    <property type="match status" value="1"/>
</dbReference>
<evidence type="ECO:0000256" key="1">
    <source>
        <dbReference type="ARBA" id="ARBA00001933"/>
    </source>
</evidence>
<keyword evidence="5" id="KW-1185">Reference proteome</keyword>
<comment type="caution">
    <text evidence="4">The sequence shown here is derived from an EMBL/GenBank/DDBJ whole genome shotgun (WGS) entry which is preliminary data.</text>
</comment>
<dbReference type="InterPro" id="IPR022644">
    <property type="entry name" value="De-COase2_N"/>
</dbReference>
<accession>A0ABN2T9J3</accession>
<dbReference type="InterPro" id="IPR029066">
    <property type="entry name" value="PLP-binding_barrel"/>
</dbReference>
<proteinExistence type="predicted"/>
<dbReference type="Gene3D" id="2.40.37.10">
    <property type="entry name" value="Lyase, Ornithine Decarboxylase, Chain A, domain 1"/>
    <property type="match status" value="1"/>
</dbReference>
<evidence type="ECO:0000313" key="5">
    <source>
        <dbReference type="Proteomes" id="UP001500755"/>
    </source>
</evidence>
<dbReference type="EMBL" id="BAAANO010000005">
    <property type="protein sequence ID" value="GAA2000772.1"/>
    <property type="molecule type" value="Genomic_DNA"/>
</dbReference>
<protein>
    <submittedName>
        <fullName evidence="4">Diaminopimelate decarboxylase</fullName>
    </submittedName>
</protein>
<dbReference type="SUPFAM" id="SSF51419">
    <property type="entry name" value="PLP-binding barrel"/>
    <property type="match status" value="1"/>
</dbReference>
<organism evidence="4 5">
    <name type="scientific">Brevibacterium samyangense</name>
    <dbReference type="NCBI Taxonomy" id="366888"/>
    <lineage>
        <taxon>Bacteria</taxon>
        <taxon>Bacillati</taxon>
        <taxon>Actinomycetota</taxon>
        <taxon>Actinomycetes</taxon>
        <taxon>Micrococcales</taxon>
        <taxon>Brevibacteriaceae</taxon>
        <taxon>Brevibacterium</taxon>
    </lineage>
</organism>
<name>A0ABN2T9J3_9MICO</name>
<evidence type="ECO:0000313" key="4">
    <source>
        <dbReference type="EMBL" id="GAA2000772.1"/>
    </source>
</evidence>
<sequence length="434" mass="46704">MDTFVTHRDAAVRALVDNGLISTDQPVVGLLDTDAVKRQVEALHNAFDAIPLTNHTVACKAATMVPILRFLADLGMGCEVASPGEFAMAEAAGFAPEKIVVDSPAKTLPEIEHALEVGAAMNIDNYQEMARLDALMEGRETSAVIGVRVNPVVGTGSIAAMSTATTTTKFGIPIIDDATRTELVDAIVARPWITQLHVHSGSQGVPLELAAEGIRRIIALAEDVNAQAGSAQIDRLDIGGGLTVNFDSDEITPSYHDYADVLKREVPELFSGKYMVLTEFGRSLLAKAGSIATKIEYTKQVGDRRFAIGHAGAQVATRTVFMPEHWPLRVSTYTKEGLPSEAPVMTQDLAGPCCFTGDMIGRDYEVPEYQPEDIALVHDTGAYYFSTPFAYNALPRTAVYAYSADAAGEVAFTQIRKQQTIEELVAESGLDVRL</sequence>
<dbReference type="InterPro" id="IPR022657">
    <property type="entry name" value="De-COase2_CS"/>
</dbReference>
<dbReference type="InterPro" id="IPR009006">
    <property type="entry name" value="Ala_racemase/Decarboxylase_C"/>
</dbReference>
<feature type="domain" description="Orn/DAP/Arg decarboxylase 2 N-terminal" evidence="3">
    <location>
        <begin position="35"/>
        <end position="285"/>
    </location>
</feature>
<keyword evidence="2" id="KW-0663">Pyridoxal phosphate</keyword>
<evidence type="ECO:0000259" key="3">
    <source>
        <dbReference type="Pfam" id="PF02784"/>
    </source>
</evidence>
<dbReference type="PROSITE" id="PS00879">
    <property type="entry name" value="ODR_DC_2_2"/>
    <property type="match status" value="1"/>
</dbReference>
<dbReference type="PANTHER" id="PTHR43727">
    <property type="entry name" value="DIAMINOPIMELATE DECARBOXYLASE"/>
    <property type="match status" value="1"/>
</dbReference>
<evidence type="ECO:0000256" key="2">
    <source>
        <dbReference type="ARBA" id="ARBA00022898"/>
    </source>
</evidence>
<gene>
    <name evidence="4" type="ORF">GCM10009755_05920</name>
</gene>
<dbReference type="Gene3D" id="3.20.20.10">
    <property type="entry name" value="Alanine racemase"/>
    <property type="match status" value="1"/>
</dbReference>
<comment type="cofactor">
    <cofactor evidence="1">
        <name>pyridoxal 5'-phosphate</name>
        <dbReference type="ChEBI" id="CHEBI:597326"/>
    </cofactor>
</comment>
<dbReference type="Proteomes" id="UP001500755">
    <property type="component" value="Unassembled WGS sequence"/>
</dbReference>
<dbReference type="SUPFAM" id="SSF50621">
    <property type="entry name" value="Alanine racemase C-terminal domain-like"/>
    <property type="match status" value="1"/>
</dbReference>
<reference evidence="4 5" key="1">
    <citation type="journal article" date="2019" name="Int. J. Syst. Evol. Microbiol.">
        <title>The Global Catalogue of Microorganisms (GCM) 10K type strain sequencing project: providing services to taxonomists for standard genome sequencing and annotation.</title>
        <authorList>
            <consortium name="The Broad Institute Genomics Platform"/>
            <consortium name="The Broad Institute Genome Sequencing Center for Infectious Disease"/>
            <person name="Wu L."/>
            <person name="Ma J."/>
        </authorList>
    </citation>
    <scope>NUCLEOTIDE SEQUENCE [LARGE SCALE GENOMIC DNA]</scope>
    <source>
        <strain evidence="4 5">JCM 14546</strain>
    </source>
</reference>
<dbReference type="PANTHER" id="PTHR43727:SF3">
    <property type="entry name" value="GROUP IV DECARBOXYLASE"/>
    <property type="match status" value="1"/>
</dbReference>
<dbReference type="InterPro" id="IPR000183">
    <property type="entry name" value="Orn/DAP/Arg_de-COase"/>
</dbReference>
<dbReference type="PRINTS" id="PR01179">
    <property type="entry name" value="ODADCRBXLASE"/>
</dbReference>
<dbReference type="RefSeq" id="WP_344306823.1">
    <property type="nucleotide sequence ID" value="NZ_BAAANO010000005.1"/>
</dbReference>